<gene>
    <name evidence="1" type="ORF">ASPCADRAFT_206842</name>
</gene>
<dbReference type="Proteomes" id="UP000188318">
    <property type="component" value="Unassembled WGS sequence"/>
</dbReference>
<proteinExistence type="predicted"/>
<keyword evidence="2" id="KW-1185">Reference proteome</keyword>
<protein>
    <submittedName>
        <fullName evidence="1">Uncharacterized protein</fullName>
    </submittedName>
</protein>
<dbReference type="VEuPathDB" id="FungiDB:ASPCADRAFT_206842"/>
<dbReference type="EMBL" id="KV907498">
    <property type="protein sequence ID" value="OOF96654.1"/>
    <property type="molecule type" value="Genomic_DNA"/>
</dbReference>
<evidence type="ECO:0000313" key="2">
    <source>
        <dbReference type="Proteomes" id="UP000188318"/>
    </source>
</evidence>
<sequence length="161" mass="18727">MTTPKRPESPVLPVDDFLHWIHPFFEGPSFEARRANTHIKLRDRFKAEVVEIPLEGPPQKTEEIDRKIKVSYYPRVVVLGTAKSDPLLTKVVVFTLLYGPYEDREMFERVFHAEVEFLKKDKNRPEGMDVVVGAWYENKLTFFKLQDGKMIVLEMGGVQAF</sequence>
<dbReference type="OrthoDB" id="10364762at2759"/>
<organism evidence="1 2">
    <name type="scientific">Aspergillus carbonarius (strain ITEM 5010)</name>
    <dbReference type="NCBI Taxonomy" id="602072"/>
    <lineage>
        <taxon>Eukaryota</taxon>
        <taxon>Fungi</taxon>
        <taxon>Dikarya</taxon>
        <taxon>Ascomycota</taxon>
        <taxon>Pezizomycotina</taxon>
        <taxon>Eurotiomycetes</taxon>
        <taxon>Eurotiomycetidae</taxon>
        <taxon>Eurotiales</taxon>
        <taxon>Aspergillaceae</taxon>
        <taxon>Aspergillus</taxon>
        <taxon>Aspergillus subgen. Circumdati</taxon>
    </lineage>
</organism>
<name>A0A1R3RQ99_ASPC5</name>
<reference evidence="2" key="1">
    <citation type="journal article" date="2017" name="Genome Biol.">
        <title>Comparative genomics reveals high biological diversity and specific adaptations in the industrially and medically important fungal genus Aspergillus.</title>
        <authorList>
            <person name="de Vries R.P."/>
            <person name="Riley R."/>
            <person name="Wiebenga A."/>
            <person name="Aguilar-Osorio G."/>
            <person name="Amillis S."/>
            <person name="Uchima C.A."/>
            <person name="Anderluh G."/>
            <person name="Asadollahi M."/>
            <person name="Askin M."/>
            <person name="Barry K."/>
            <person name="Battaglia E."/>
            <person name="Bayram O."/>
            <person name="Benocci T."/>
            <person name="Braus-Stromeyer S.A."/>
            <person name="Caldana C."/>
            <person name="Canovas D."/>
            <person name="Cerqueira G.C."/>
            <person name="Chen F."/>
            <person name="Chen W."/>
            <person name="Choi C."/>
            <person name="Clum A."/>
            <person name="Dos Santos R.A."/>
            <person name="Damasio A.R."/>
            <person name="Diallinas G."/>
            <person name="Emri T."/>
            <person name="Fekete E."/>
            <person name="Flipphi M."/>
            <person name="Freyberg S."/>
            <person name="Gallo A."/>
            <person name="Gournas C."/>
            <person name="Habgood R."/>
            <person name="Hainaut M."/>
            <person name="Harispe M.L."/>
            <person name="Henrissat B."/>
            <person name="Hilden K.S."/>
            <person name="Hope R."/>
            <person name="Hossain A."/>
            <person name="Karabika E."/>
            <person name="Karaffa L."/>
            <person name="Karanyi Z."/>
            <person name="Krasevec N."/>
            <person name="Kuo A."/>
            <person name="Kusch H."/>
            <person name="LaButti K."/>
            <person name="Lagendijk E.L."/>
            <person name="Lapidus A."/>
            <person name="Levasseur A."/>
            <person name="Lindquist E."/>
            <person name="Lipzen A."/>
            <person name="Logrieco A.F."/>
            <person name="MacCabe A."/>
            <person name="Maekelae M.R."/>
            <person name="Malavazi I."/>
            <person name="Melin P."/>
            <person name="Meyer V."/>
            <person name="Mielnichuk N."/>
            <person name="Miskei M."/>
            <person name="Molnar A.P."/>
            <person name="Mule G."/>
            <person name="Ngan C.Y."/>
            <person name="Orejas M."/>
            <person name="Orosz E."/>
            <person name="Ouedraogo J.P."/>
            <person name="Overkamp K.M."/>
            <person name="Park H.-S."/>
            <person name="Perrone G."/>
            <person name="Piumi F."/>
            <person name="Punt P.J."/>
            <person name="Ram A.F."/>
            <person name="Ramon A."/>
            <person name="Rauscher S."/>
            <person name="Record E."/>
            <person name="Riano-Pachon D.M."/>
            <person name="Robert V."/>
            <person name="Roehrig J."/>
            <person name="Ruller R."/>
            <person name="Salamov A."/>
            <person name="Salih N.S."/>
            <person name="Samson R.A."/>
            <person name="Sandor E."/>
            <person name="Sanguinetti M."/>
            <person name="Schuetze T."/>
            <person name="Sepcic K."/>
            <person name="Shelest E."/>
            <person name="Sherlock G."/>
            <person name="Sophianopoulou V."/>
            <person name="Squina F.M."/>
            <person name="Sun H."/>
            <person name="Susca A."/>
            <person name="Todd R.B."/>
            <person name="Tsang A."/>
            <person name="Unkles S.E."/>
            <person name="van de Wiele N."/>
            <person name="van Rossen-Uffink D."/>
            <person name="Oliveira J.V."/>
            <person name="Vesth T.C."/>
            <person name="Visser J."/>
            <person name="Yu J.-H."/>
            <person name="Zhou M."/>
            <person name="Andersen M.R."/>
            <person name="Archer D.B."/>
            <person name="Baker S.E."/>
            <person name="Benoit I."/>
            <person name="Brakhage A.A."/>
            <person name="Braus G.H."/>
            <person name="Fischer R."/>
            <person name="Frisvad J.C."/>
            <person name="Goldman G.H."/>
            <person name="Houbraken J."/>
            <person name="Oakley B."/>
            <person name="Pocsi I."/>
            <person name="Scazzocchio C."/>
            <person name="Seiboth B."/>
            <person name="vanKuyk P.A."/>
            <person name="Wortman J."/>
            <person name="Dyer P.S."/>
            <person name="Grigoriev I.V."/>
        </authorList>
    </citation>
    <scope>NUCLEOTIDE SEQUENCE [LARGE SCALE GENOMIC DNA]</scope>
    <source>
        <strain evidence="2">ITEM 5010</strain>
    </source>
</reference>
<feature type="non-terminal residue" evidence="1">
    <location>
        <position position="161"/>
    </location>
</feature>
<evidence type="ECO:0000313" key="1">
    <source>
        <dbReference type="EMBL" id="OOF96654.1"/>
    </source>
</evidence>
<accession>A0A1R3RQ99</accession>
<dbReference type="AlphaFoldDB" id="A0A1R3RQ99"/>